<reference evidence="2" key="1">
    <citation type="journal article" date="2019" name="Int. J. Syst. Evol. Microbiol.">
        <title>The Global Catalogue of Microorganisms (GCM) 10K type strain sequencing project: providing services to taxonomists for standard genome sequencing and annotation.</title>
        <authorList>
            <consortium name="The Broad Institute Genomics Platform"/>
            <consortium name="The Broad Institute Genome Sequencing Center for Infectious Disease"/>
            <person name="Wu L."/>
            <person name="Ma J."/>
        </authorList>
    </citation>
    <scope>NUCLEOTIDE SEQUENCE [LARGE SCALE GENOMIC DNA]</scope>
    <source>
        <strain evidence="2">IBRC-M 10490</strain>
    </source>
</reference>
<dbReference type="GO" id="GO:0016829">
    <property type="term" value="F:lyase activity"/>
    <property type="evidence" value="ECO:0007669"/>
    <property type="project" value="UniProtKB-KW"/>
</dbReference>
<sequence>MVVVEIRSVADCPNVTAAEDLVRRCSARLGLDVDIVHRIGDFPSPTVLVDGLDVMAAPASSVSACRLDLPTQDRVMAALHRAIEMSNNP</sequence>
<organism evidence="1 2">
    <name type="scientific">Nocardia halotolerans</name>
    <dbReference type="NCBI Taxonomy" id="1755878"/>
    <lineage>
        <taxon>Bacteria</taxon>
        <taxon>Bacillati</taxon>
        <taxon>Actinomycetota</taxon>
        <taxon>Actinomycetes</taxon>
        <taxon>Mycobacteriales</taxon>
        <taxon>Nocardiaceae</taxon>
        <taxon>Nocardia</taxon>
    </lineage>
</organism>
<gene>
    <name evidence="1" type="ORF">ACFO5K_25015</name>
</gene>
<keyword evidence="2" id="KW-1185">Reference proteome</keyword>
<comment type="caution">
    <text evidence="1">The sequence shown here is derived from an EMBL/GenBank/DDBJ whole genome shotgun (WGS) entry which is preliminary data.</text>
</comment>
<name>A0ABV8VPP5_9NOCA</name>
<dbReference type="EMBL" id="JBHSDL010000030">
    <property type="protein sequence ID" value="MFC4377348.1"/>
    <property type="molecule type" value="Genomic_DNA"/>
</dbReference>
<proteinExistence type="predicted"/>
<accession>A0ABV8VPP5</accession>
<evidence type="ECO:0000313" key="1">
    <source>
        <dbReference type="EMBL" id="MFC4377348.1"/>
    </source>
</evidence>
<keyword evidence="1" id="KW-0456">Lyase</keyword>
<dbReference type="Proteomes" id="UP001595844">
    <property type="component" value="Unassembled WGS sequence"/>
</dbReference>
<protein>
    <submittedName>
        <fullName evidence="1">Alkylmercury lyase</fullName>
    </submittedName>
</protein>
<dbReference type="RefSeq" id="WP_378567875.1">
    <property type="nucleotide sequence ID" value="NZ_JBHSDL010000030.1"/>
</dbReference>
<evidence type="ECO:0000313" key="2">
    <source>
        <dbReference type="Proteomes" id="UP001595844"/>
    </source>
</evidence>